<evidence type="ECO:0000256" key="1">
    <source>
        <dbReference type="ARBA" id="ARBA00022723"/>
    </source>
</evidence>
<dbReference type="GO" id="GO:0003824">
    <property type="term" value="F:catalytic activity"/>
    <property type="evidence" value="ECO:0007669"/>
    <property type="project" value="InterPro"/>
</dbReference>
<evidence type="ECO:0000256" key="2">
    <source>
        <dbReference type="ARBA" id="ARBA00023004"/>
    </source>
</evidence>
<dbReference type="InterPro" id="IPR007197">
    <property type="entry name" value="rSAM"/>
</dbReference>
<evidence type="ECO:0000256" key="4">
    <source>
        <dbReference type="SAM" id="MobiDB-lite"/>
    </source>
</evidence>
<dbReference type="AlphaFoldDB" id="A0A7X0VI01"/>
<feature type="region of interest" description="Disordered" evidence="4">
    <location>
        <begin position="109"/>
        <end position="130"/>
    </location>
</feature>
<organism evidence="5 6">
    <name type="scientific">Cohnella nanjingensis</name>
    <dbReference type="NCBI Taxonomy" id="1387779"/>
    <lineage>
        <taxon>Bacteria</taxon>
        <taxon>Bacillati</taxon>
        <taxon>Bacillota</taxon>
        <taxon>Bacilli</taxon>
        <taxon>Bacillales</taxon>
        <taxon>Paenibacillaceae</taxon>
        <taxon>Cohnella</taxon>
    </lineage>
</organism>
<reference evidence="5 6" key="1">
    <citation type="submission" date="2020-08" db="EMBL/GenBank/DDBJ databases">
        <title>Cohnella phylogeny.</title>
        <authorList>
            <person name="Dunlap C."/>
        </authorList>
    </citation>
    <scope>NUCLEOTIDE SEQUENCE [LARGE SCALE GENOMIC DNA]</scope>
    <source>
        <strain evidence="5 6">DSM 28246</strain>
    </source>
</reference>
<dbReference type="Proteomes" id="UP000547209">
    <property type="component" value="Unassembled WGS sequence"/>
</dbReference>
<name>A0A7X0VI01_9BACL</name>
<keyword evidence="3" id="KW-0411">Iron-sulfur</keyword>
<dbReference type="PANTHER" id="PTHR43432">
    <property type="entry name" value="SLR0285 PROTEIN"/>
    <property type="match status" value="1"/>
</dbReference>
<dbReference type="SFLD" id="SFLDG01084">
    <property type="entry name" value="Uncharacterised_Radical_SAM_Su"/>
    <property type="match status" value="1"/>
</dbReference>
<keyword evidence="2" id="KW-0408">Iron</keyword>
<evidence type="ECO:0000313" key="6">
    <source>
        <dbReference type="Proteomes" id="UP000547209"/>
    </source>
</evidence>
<dbReference type="SUPFAM" id="SSF102114">
    <property type="entry name" value="Radical SAM enzymes"/>
    <property type="match status" value="1"/>
</dbReference>
<dbReference type="PANTHER" id="PTHR43432:SF3">
    <property type="entry name" value="SLR0285 PROTEIN"/>
    <property type="match status" value="1"/>
</dbReference>
<keyword evidence="6" id="KW-1185">Reference proteome</keyword>
<dbReference type="EMBL" id="JACJVP010000034">
    <property type="protein sequence ID" value="MBB6673164.1"/>
    <property type="molecule type" value="Genomic_DNA"/>
</dbReference>
<accession>A0A7X0VI01</accession>
<dbReference type="GO" id="GO:0046872">
    <property type="term" value="F:metal ion binding"/>
    <property type="evidence" value="ECO:0007669"/>
    <property type="project" value="UniProtKB-KW"/>
</dbReference>
<sequence length="130" mass="14777">MSRTRWLTPATGFLAGYTHTLNPYVGCAYGCSYCYVRRLPVALFRGEPWGEWAQRKQGEPATLASELARAKRKGPVTVFFSSVTDPYQPLEAKERLSRALLAAMADEPPEHVDVARHERSTRLEEHEVRR</sequence>
<dbReference type="GO" id="GO:0051536">
    <property type="term" value="F:iron-sulfur cluster binding"/>
    <property type="evidence" value="ECO:0007669"/>
    <property type="project" value="UniProtKB-KW"/>
</dbReference>
<evidence type="ECO:0000256" key="3">
    <source>
        <dbReference type="ARBA" id="ARBA00023014"/>
    </source>
</evidence>
<gene>
    <name evidence="5" type="ORF">H7C19_21030</name>
</gene>
<protein>
    <recommendedName>
        <fullName evidence="7">Radical SAM protein</fullName>
    </recommendedName>
</protein>
<keyword evidence="1" id="KW-0479">Metal-binding</keyword>
<evidence type="ECO:0000313" key="5">
    <source>
        <dbReference type="EMBL" id="MBB6673164.1"/>
    </source>
</evidence>
<dbReference type="SFLD" id="SFLDS00029">
    <property type="entry name" value="Radical_SAM"/>
    <property type="match status" value="1"/>
</dbReference>
<feature type="non-terminal residue" evidence="5">
    <location>
        <position position="130"/>
    </location>
</feature>
<dbReference type="InterPro" id="IPR058240">
    <property type="entry name" value="rSAM_sf"/>
</dbReference>
<proteinExistence type="predicted"/>
<dbReference type="InterPro" id="IPR040086">
    <property type="entry name" value="MJ0683-like"/>
</dbReference>
<evidence type="ECO:0008006" key="7">
    <source>
        <dbReference type="Google" id="ProtNLM"/>
    </source>
</evidence>
<comment type="caution">
    <text evidence="5">The sequence shown here is derived from an EMBL/GenBank/DDBJ whole genome shotgun (WGS) entry which is preliminary data.</text>
</comment>